<dbReference type="Proteomes" id="UP001303285">
    <property type="component" value="Unassembled WGS sequence"/>
</dbReference>
<comment type="caution">
    <text evidence="1">The sequence shown here is derived from an EMBL/GenBank/DDBJ whole genome shotgun (WGS) entry which is preliminary data.</text>
</comment>
<protein>
    <recommendedName>
        <fullName evidence="3">Tetratricopeptide repeat protein</fullName>
    </recommendedName>
</protein>
<dbReference type="EMBL" id="JAYGHK010000121">
    <property type="protein sequence ID" value="MEA5610593.1"/>
    <property type="molecule type" value="Genomic_DNA"/>
</dbReference>
<accession>A0ABU5UXN8</accession>
<evidence type="ECO:0000313" key="1">
    <source>
        <dbReference type="EMBL" id="MEA5610593.1"/>
    </source>
</evidence>
<sequence length="323" mass="35141">MALLLVISNSSSVWSQPPRLAKGVCHDPVGRVINGGDVHLSAGSLICPEDRIQPAKGSMVEVICLTSRRILEIKQSDSAAQVCAERVSQPRRLCILDANCRNTRGSEERENPTLIAPYVGRIINPRPKLSWLEVLGATSYIVQVEGSGGNWSKEIPKTSLEYPLSEPAMEWGRIYKINVIANKGDEPVSASSSVTIVLPQEEAQEINRVVEKIQNLNLSADELAIDLDAVYMSKNLLTEAIGVLAARTKNGTQNPAIYRMLGDRYLETGLLETNSLASAKRAYAEAVKLARQKNDAEELAKAQAGVKLLESQSQAPTRTNAAQ</sequence>
<organism evidence="1 2">
    <name type="scientific">Nodularia spumigena UHCC 0060</name>
    <dbReference type="NCBI Taxonomy" id="3110300"/>
    <lineage>
        <taxon>Bacteria</taxon>
        <taxon>Bacillati</taxon>
        <taxon>Cyanobacteriota</taxon>
        <taxon>Cyanophyceae</taxon>
        <taxon>Nostocales</taxon>
        <taxon>Nodulariaceae</taxon>
        <taxon>Nodularia</taxon>
    </lineage>
</organism>
<gene>
    <name evidence="1" type="ORF">VB695_21405</name>
</gene>
<name>A0ABU5UXN8_NODSP</name>
<evidence type="ECO:0008006" key="3">
    <source>
        <dbReference type="Google" id="ProtNLM"/>
    </source>
</evidence>
<keyword evidence="2" id="KW-1185">Reference proteome</keyword>
<evidence type="ECO:0000313" key="2">
    <source>
        <dbReference type="Proteomes" id="UP001303285"/>
    </source>
</evidence>
<reference evidence="1 2" key="1">
    <citation type="submission" date="2023-12" db="EMBL/GenBank/DDBJ databases">
        <title>Baltic Sea Cyanobacteria.</title>
        <authorList>
            <person name="Delbaje E."/>
            <person name="Fewer D.P."/>
            <person name="Shishido T.K."/>
        </authorList>
    </citation>
    <scope>NUCLEOTIDE SEQUENCE [LARGE SCALE GENOMIC DNA]</scope>
    <source>
        <strain evidence="1 2">UHCC 0060</strain>
    </source>
</reference>
<proteinExistence type="predicted"/>